<dbReference type="EMBL" id="MFZI01000022">
    <property type="protein sequence ID" value="OGK21067.1"/>
    <property type="molecule type" value="Genomic_DNA"/>
</dbReference>
<organism evidence="4 5">
    <name type="scientific">Candidatus Roizmanbacteria bacterium RIFCSPHIGHO2_01_FULL_39_8</name>
    <dbReference type="NCBI Taxonomy" id="1802033"/>
    <lineage>
        <taxon>Bacteria</taxon>
        <taxon>Candidatus Roizmaniibacteriota</taxon>
    </lineage>
</organism>
<feature type="compositionally biased region" description="Low complexity" evidence="2">
    <location>
        <begin position="25"/>
        <end position="46"/>
    </location>
</feature>
<feature type="chain" id="PRO_5009529198" description="DUF5667 domain-containing protein" evidence="3">
    <location>
        <begin position="24"/>
        <end position="269"/>
    </location>
</feature>
<evidence type="ECO:0000313" key="4">
    <source>
        <dbReference type="EMBL" id="OGK21067.1"/>
    </source>
</evidence>
<protein>
    <recommendedName>
        <fullName evidence="6">DUF5667 domain-containing protein</fullName>
    </recommendedName>
</protein>
<evidence type="ECO:0008006" key="6">
    <source>
        <dbReference type="Google" id="ProtNLM"/>
    </source>
</evidence>
<feature type="region of interest" description="Disordered" evidence="2">
    <location>
        <begin position="25"/>
        <end position="67"/>
    </location>
</feature>
<comment type="caution">
    <text evidence="4">The sequence shown here is derived from an EMBL/GenBank/DDBJ whole genome shotgun (WGS) entry which is preliminary data.</text>
</comment>
<evidence type="ECO:0000256" key="1">
    <source>
        <dbReference type="SAM" id="Coils"/>
    </source>
</evidence>
<evidence type="ECO:0000256" key="3">
    <source>
        <dbReference type="SAM" id="SignalP"/>
    </source>
</evidence>
<keyword evidence="1" id="KW-0175">Coiled coil</keyword>
<feature type="compositionally biased region" description="Polar residues" evidence="2">
    <location>
        <begin position="254"/>
        <end position="269"/>
    </location>
</feature>
<proteinExistence type="predicted"/>
<accession>A0A1F7GQ98</accession>
<evidence type="ECO:0000313" key="5">
    <source>
        <dbReference type="Proteomes" id="UP000177026"/>
    </source>
</evidence>
<reference evidence="4 5" key="1">
    <citation type="journal article" date="2016" name="Nat. Commun.">
        <title>Thousands of microbial genomes shed light on interconnected biogeochemical processes in an aquifer system.</title>
        <authorList>
            <person name="Anantharaman K."/>
            <person name="Brown C.T."/>
            <person name="Hug L.A."/>
            <person name="Sharon I."/>
            <person name="Castelle C.J."/>
            <person name="Probst A.J."/>
            <person name="Thomas B.C."/>
            <person name="Singh A."/>
            <person name="Wilkins M.J."/>
            <person name="Karaoz U."/>
            <person name="Brodie E.L."/>
            <person name="Williams K.H."/>
            <person name="Hubbard S.S."/>
            <person name="Banfield J.F."/>
        </authorList>
    </citation>
    <scope>NUCLEOTIDE SEQUENCE [LARGE SCALE GENOMIC DNA]</scope>
</reference>
<dbReference type="SUPFAM" id="SSF58113">
    <property type="entry name" value="Apolipoprotein A-I"/>
    <property type="match status" value="1"/>
</dbReference>
<dbReference type="AlphaFoldDB" id="A0A1F7GQ98"/>
<dbReference type="Proteomes" id="UP000177026">
    <property type="component" value="Unassembled WGS sequence"/>
</dbReference>
<feature type="signal peptide" evidence="3">
    <location>
        <begin position="1"/>
        <end position="23"/>
    </location>
</feature>
<gene>
    <name evidence="4" type="ORF">A2866_01920</name>
</gene>
<feature type="coiled-coil region" evidence="1">
    <location>
        <begin position="164"/>
        <end position="191"/>
    </location>
</feature>
<name>A0A1F7GQ98_9BACT</name>
<evidence type="ECO:0000256" key="2">
    <source>
        <dbReference type="SAM" id="MobiDB-lite"/>
    </source>
</evidence>
<feature type="compositionally biased region" description="Basic and acidic residues" evidence="2">
    <location>
        <begin position="49"/>
        <end position="67"/>
    </location>
</feature>
<sequence length="269" mass="30213">MGRRKIVFSMVVFLFLLTPKVLAQTPDETNTNNQTTQTEITPTTATGGDKMEERRQNLNEKTEQNKEELMRKVEERKASFLERLEIKKKEAQQAMQLRKEEFQEKLTLIKEQRKKQLLERIQEKTAKINTKRTDFMSAVLEKLTSILARLEEKVTNAKPQGINTSAAENAIAIAKQKIDQAKASLESQAGQTYSLEIQSESTLKATVGQTVSGLESDLKAVHALVVDAKQAVSNVVQEVAKLHRVPKVEPTEDISPTETLLVSPSPETQ</sequence>
<feature type="region of interest" description="Disordered" evidence="2">
    <location>
        <begin position="247"/>
        <end position="269"/>
    </location>
</feature>
<keyword evidence="3" id="KW-0732">Signal</keyword>